<evidence type="ECO:0000313" key="3">
    <source>
        <dbReference type="Proteomes" id="UP000191518"/>
    </source>
</evidence>
<sequence>MADNVPTPASSALDNSDTIPAPHKRTDEPTPGRWVASVNTLPCITAGKGTFVESDFLKFLRTMESLREPTPRDDEEWDAQ</sequence>
<protein>
    <submittedName>
        <fullName evidence="2">Uncharacterized protein</fullName>
    </submittedName>
</protein>
<dbReference type="EMBL" id="MDYP01000039">
    <property type="protein sequence ID" value="OQE02761.1"/>
    <property type="molecule type" value="Genomic_DNA"/>
</dbReference>
<proteinExistence type="predicted"/>
<dbReference type="Proteomes" id="UP000191518">
    <property type="component" value="Unassembled WGS sequence"/>
</dbReference>
<comment type="caution">
    <text evidence="2">The sequence shown here is derived from an EMBL/GenBank/DDBJ whole genome shotgun (WGS) entry which is preliminary data.</text>
</comment>
<evidence type="ECO:0000313" key="2">
    <source>
        <dbReference type="EMBL" id="OQE02761.1"/>
    </source>
</evidence>
<evidence type="ECO:0000256" key="1">
    <source>
        <dbReference type="SAM" id="MobiDB-lite"/>
    </source>
</evidence>
<gene>
    <name evidence="2" type="ORF">PENVUL_c039G05290</name>
</gene>
<organism evidence="2 3">
    <name type="scientific">Penicillium vulpinum</name>
    <dbReference type="NCBI Taxonomy" id="29845"/>
    <lineage>
        <taxon>Eukaryota</taxon>
        <taxon>Fungi</taxon>
        <taxon>Dikarya</taxon>
        <taxon>Ascomycota</taxon>
        <taxon>Pezizomycotina</taxon>
        <taxon>Eurotiomycetes</taxon>
        <taxon>Eurotiomycetidae</taxon>
        <taxon>Eurotiales</taxon>
        <taxon>Aspergillaceae</taxon>
        <taxon>Penicillium</taxon>
    </lineage>
</organism>
<feature type="compositionally biased region" description="Polar residues" evidence="1">
    <location>
        <begin position="7"/>
        <end position="18"/>
    </location>
</feature>
<feature type="region of interest" description="Disordered" evidence="1">
    <location>
        <begin position="1"/>
        <end position="33"/>
    </location>
</feature>
<dbReference type="AlphaFoldDB" id="A0A1V6RLN7"/>
<name>A0A1V6RLN7_9EURO</name>
<keyword evidence="3" id="KW-1185">Reference proteome</keyword>
<dbReference type="STRING" id="29845.A0A1V6RLN7"/>
<accession>A0A1V6RLN7</accession>
<reference evidence="3" key="1">
    <citation type="journal article" date="2017" name="Nat. Microbiol.">
        <title>Global analysis of biosynthetic gene clusters reveals vast potential of secondary metabolite production in Penicillium species.</title>
        <authorList>
            <person name="Nielsen J.C."/>
            <person name="Grijseels S."/>
            <person name="Prigent S."/>
            <person name="Ji B."/>
            <person name="Dainat J."/>
            <person name="Nielsen K.F."/>
            <person name="Frisvad J.C."/>
            <person name="Workman M."/>
            <person name="Nielsen J."/>
        </authorList>
    </citation>
    <scope>NUCLEOTIDE SEQUENCE [LARGE SCALE GENOMIC DNA]</scope>
    <source>
        <strain evidence="3">IBT 29486</strain>
    </source>
</reference>